<dbReference type="GO" id="GO:0008270">
    <property type="term" value="F:zinc ion binding"/>
    <property type="evidence" value="ECO:0007669"/>
    <property type="project" value="UniProtKB-KW"/>
</dbReference>
<feature type="domain" description="THAP-type" evidence="7">
    <location>
        <begin position="1"/>
        <end position="73"/>
    </location>
</feature>
<dbReference type="Pfam" id="PF05485">
    <property type="entry name" value="THAP"/>
    <property type="match status" value="1"/>
</dbReference>
<sequence>MGYKCFICGVKKESNNNIKLYKFPNDDILHTEWLKKCGIKKSLLSYRICNIHFSPIVIKQNRLLMPHAVPSLHLSTKINLTSNNDNLCSPYPSNEDGSPENVQPSTSSELNTLSPHTHIKKRLSISHPRYFNDLSEKHFDTPEKVRSNLAFAKKQYNDIKKKFKIVHERNKRLIKKIKAYKDVIKKI</sequence>
<dbReference type="AlphaFoldDB" id="A0A5E4MBV2"/>
<protein>
    <submittedName>
        <fullName evidence="8">Zinc finger, C2CH-type</fullName>
    </submittedName>
</protein>
<keyword evidence="2 5" id="KW-0863">Zinc-finger</keyword>
<proteinExistence type="predicted"/>
<dbReference type="SUPFAM" id="SSF57716">
    <property type="entry name" value="Glucocorticoid receptor-like (DNA-binding domain)"/>
    <property type="match status" value="1"/>
</dbReference>
<dbReference type="OrthoDB" id="6627374at2759"/>
<gene>
    <name evidence="8" type="ORF">CINCED_3A023860</name>
</gene>
<dbReference type="SMART" id="SM00692">
    <property type="entry name" value="DM3"/>
    <property type="match status" value="1"/>
</dbReference>
<evidence type="ECO:0000259" key="7">
    <source>
        <dbReference type="PROSITE" id="PS50950"/>
    </source>
</evidence>
<reference evidence="8 9" key="1">
    <citation type="submission" date="2019-08" db="EMBL/GenBank/DDBJ databases">
        <authorList>
            <person name="Alioto T."/>
            <person name="Alioto T."/>
            <person name="Gomez Garrido J."/>
        </authorList>
    </citation>
    <scope>NUCLEOTIDE SEQUENCE [LARGE SCALE GENOMIC DNA]</scope>
</reference>
<evidence type="ECO:0000256" key="6">
    <source>
        <dbReference type="SAM" id="MobiDB-lite"/>
    </source>
</evidence>
<evidence type="ECO:0000256" key="2">
    <source>
        <dbReference type="ARBA" id="ARBA00022771"/>
    </source>
</evidence>
<accession>A0A5E4MBV2</accession>
<dbReference type="PANTHER" id="PTHR46600:SF11">
    <property type="entry name" value="THAP DOMAIN-CONTAINING PROTEIN 10"/>
    <property type="match status" value="1"/>
</dbReference>
<evidence type="ECO:0000256" key="4">
    <source>
        <dbReference type="ARBA" id="ARBA00023125"/>
    </source>
</evidence>
<dbReference type="Proteomes" id="UP000325440">
    <property type="component" value="Unassembled WGS sequence"/>
</dbReference>
<dbReference type="PROSITE" id="PS50950">
    <property type="entry name" value="ZF_THAP"/>
    <property type="match status" value="1"/>
</dbReference>
<dbReference type="SMART" id="SM00980">
    <property type="entry name" value="THAP"/>
    <property type="match status" value="1"/>
</dbReference>
<evidence type="ECO:0000313" key="9">
    <source>
        <dbReference type="Proteomes" id="UP000325440"/>
    </source>
</evidence>
<organism evidence="8 9">
    <name type="scientific">Cinara cedri</name>
    <dbReference type="NCBI Taxonomy" id="506608"/>
    <lineage>
        <taxon>Eukaryota</taxon>
        <taxon>Metazoa</taxon>
        <taxon>Ecdysozoa</taxon>
        <taxon>Arthropoda</taxon>
        <taxon>Hexapoda</taxon>
        <taxon>Insecta</taxon>
        <taxon>Pterygota</taxon>
        <taxon>Neoptera</taxon>
        <taxon>Paraneoptera</taxon>
        <taxon>Hemiptera</taxon>
        <taxon>Sternorrhyncha</taxon>
        <taxon>Aphidomorpha</taxon>
        <taxon>Aphidoidea</taxon>
        <taxon>Aphididae</taxon>
        <taxon>Lachninae</taxon>
        <taxon>Cinara</taxon>
    </lineage>
</organism>
<dbReference type="InterPro" id="IPR026516">
    <property type="entry name" value="THAP1/10"/>
</dbReference>
<evidence type="ECO:0000313" key="8">
    <source>
        <dbReference type="EMBL" id="VVC29733.1"/>
    </source>
</evidence>
<dbReference type="InterPro" id="IPR006612">
    <property type="entry name" value="THAP_Znf"/>
</dbReference>
<evidence type="ECO:0000256" key="3">
    <source>
        <dbReference type="ARBA" id="ARBA00022833"/>
    </source>
</evidence>
<keyword evidence="4 5" id="KW-0238">DNA-binding</keyword>
<dbReference type="PANTHER" id="PTHR46600">
    <property type="entry name" value="THAP DOMAIN-CONTAINING"/>
    <property type="match status" value="1"/>
</dbReference>
<keyword evidence="9" id="KW-1185">Reference proteome</keyword>
<dbReference type="EMBL" id="CABPRJ010000497">
    <property type="protein sequence ID" value="VVC29733.1"/>
    <property type="molecule type" value="Genomic_DNA"/>
</dbReference>
<feature type="region of interest" description="Disordered" evidence="6">
    <location>
        <begin position="89"/>
        <end position="112"/>
    </location>
</feature>
<keyword evidence="3" id="KW-0862">Zinc</keyword>
<evidence type="ECO:0000256" key="5">
    <source>
        <dbReference type="PROSITE-ProRule" id="PRU00309"/>
    </source>
</evidence>
<evidence type="ECO:0000256" key="1">
    <source>
        <dbReference type="ARBA" id="ARBA00022723"/>
    </source>
</evidence>
<dbReference type="GO" id="GO:0043565">
    <property type="term" value="F:sequence-specific DNA binding"/>
    <property type="evidence" value="ECO:0007669"/>
    <property type="project" value="InterPro"/>
</dbReference>
<name>A0A5E4MBV2_9HEMI</name>
<keyword evidence="1" id="KW-0479">Metal-binding</keyword>